<dbReference type="Pfam" id="PF02585">
    <property type="entry name" value="PIG-L"/>
    <property type="match status" value="1"/>
</dbReference>
<keyword evidence="2" id="KW-1185">Reference proteome</keyword>
<comment type="caution">
    <text evidence="1">The sequence shown here is derived from an EMBL/GenBank/DDBJ whole genome shotgun (WGS) entry which is preliminary data.</text>
</comment>
<evidence type="ECO:0000313" key="2">
    <source>
        <dbReference type="Proteomes" id="UP001172083"/>
    </source>
</evidence>
<dbReference type="Proteomes" id="UP001172083">
    <property type="component" value="Unassembled WGS sequence"/>
</dbReference>
<dbReference type="NCBIfam" id="TIGR04001">
    <property type="entry name" value="thiol_BshB1"/>
    <property type="match status" value="1"/>
</dbReference>
<evidence type="ECO:0000313" key="1">
    <source>
        <dbReference type="EMBL" id="MDN5210489.1"/>
    </source>
</evidence>
<dbReference type="InterPro" id="IPR003737">
    <property type="entry name" value="GlcNAc_PI_deacetylase-related"/>
</dbReference>
<proteinExistence type="predicted"/>
<protein>
    <submittedName>
        <fullName evidence="1">Bacillithiol biosynthesis deacetylase BshB1</fullName>
    </submittedName>
</protein>
<dbReference type="RefSeq" id="WP_346755833.1">
    <property type="nucleotide sequence ID" value="NZ_JAUJEB010000001.1"/>
</dbReference>
<reference evidence="1" key="1">
    <citation type="submission" date="2023-06" db="EMBL/GenBank/DDBJ databases">
        <title>Genomic of Agaribacillus aureum.</title>
        <authorList>
            <person name="Wang G."/>
        </authorList>
    </citation>
    <scope>NUCLEOTIDE SEQUENCE</scope>
    <source>
        <strain evidence="1">BMA12</strain>
    </source>
</reference>
<dbReference type="PANTHER" id="PTHR12993:SF30">
    <property type="entry name" value="N-ACETYL-ALPHA-D-GLUCOSAMINYL L-MALATE DEACETYLASE 1"/>
    <property type="match status" value="1"/>
</dbReference>
<dbReference type="InterPro" id="IPR024078">
    <property type="entry name" value="LmbE-like_dom_sf"/>
</dbReference>
<dbReference type="EMBL" id="JAUJEB010000001">
    <property type="protein sequence ID" value="MDN5210489.1"/>
    <property type="molecule type" value="Genomic_DNA"/>
</dbReference>
<dbReference type="InterPro" id="IPR023842">
    <property type="entry name" value="Bacillithiol_biosynth_BshB1"/>
</dbReference>
<gene>
    <name evidence="1" type="primary">bshB1</name>
    <name evidence="1" type="ORF">QQ020_00475</name>
</gene>
<organism evidence="1 2">
    <name type="scientific">Agaribacillus aureus</name>
    <dbReference type="NCBI Taxonomy" id="3051825"/>
    <lineage>
        <taxon>Bacteria</taxon>
        <taxon>Pseudomonadati</taxon>
        <taxon>Bacteroidota</taxon>
        <taxon>Cytophagia</taxon>
        <taxon>Cytophagales</taxon>
        <taxon>Splendidivirgaceae</taxon>
        <taxon>Agaribacillus</taxon>
    </lineage>
</organism>
<dbReference type="PANTHER" id="PTHR12993">
    <property type="entry name" value="N-ACETYLGLUCOSAMINYL-PHOSPHATIDYLINOSITOL DE-N-ACETYLASE-RELATED"/>
    <property type="match status" value="1"/>
</dbReference>
<dbReference type="Gene3D" id="3.40.50.10320">
    <property type="entry name" value="LmbE-like"/>
    <property type="match status" value="1"/>
</dbReference>
<name>A0ABT8KYC7_9BACT</name>
<dbReference type="SUPFAM" id="SSF102588">
    <property type="entry name" value="LmbE-like"/>
    <property type="match status" value="1"/>
</dbReference>
<accession>A0ABT8KYC7</accession>
<sequence>MKLDMLVFAAHPDDAELACSGTIISHINQGKKVGIVDFTRGELGTRGNPKIRMQEAQKAAEILGLSVRINLGFEDIYFKNDKEHQLEVVKMIRKFQPDVVLANAVEDRHPDHPKASQLTVQACFMAGLKKIETRLDGEDQSAWRPGSVYHYIQSNFISPDIIVDVSDYWEQRMASVKAFKSQFFDPDSKESETYISSAQFLQLLEARATDFGKSIGVKYGEGFTVDKNIGIKSLFHLL</sequence>